<evidence type="ECO:0000313" key="2">
    <source>
        <dbReference type="EMBL" id="EFB23285.1"/>
    </source>
</evidence>
<feature type="chain" id="PRO_5003031922" evidence="1">
    <location>
        <begin position="22"/>
        <end position="162"/>
    </location>
</feature>
<organism evidence="2">
    <name type="scientific">Ailuropoda melanoleuca</name>
    <name type="common">Giant panda</name>
    <dbReference type="NCBI Taxonomy" id="9646"/>
    <lineage>
        <taxon>Eukaryota</taxon>
        <taxon>Metazoa</taxon>
        <taxon>Chordata</taxon>
        <taxon>Craniata</taxon>
        <taxon>Vertebrata</taxon>
        <taxon>Euteleostomi</taxon>
        <taxon>Mammalia</taxon>
        <taxon>Eutheria</taxon>
        <taxon>Laurasiatheria</taxon>
        <taxon>Carnivora</taxon>
        <taxon>Caniformia</taxon>
        <taxon>Ursidae</taxon>
        <taxon>Ailuropoda</taxon>
    </lineage>
</organism>
<gene>
    <name evidence="2" type="ORF">PANDA_020807</name>
</gene>
<proteinExistence type="predicted"/>
<dbReference type="InParanoid" id="D2I572"/>
<keyword evidence="1" id="KW-0732">Signal</keyword>
<protein>
    <submittedName>
        <fullName evidence="2">Uncharacterized protein</fullName>
    </submittedName>
</protein>
<reference evidence="2" key="1">
    <citation type="journal article" date="2010" name="Nature">
        <title>The sequence and de novo assembly of the giant panda genome.</title>
        <authorList>
            <person name="Li R."/>
            <person name="Fan W."/>
            <person name="Tian G."/>
            <person name="Zhu H."/>
            <person name="He L."/>
            <person name="Cai J."/>
            <person name="Huang Q."/>
            <person name="Cai Q."/>
            <person name="Li B."/>
            <person name="Bai Y."/>
            <person name="Zhang Z."/>
            <person name="Zhang Y."/>
            <person name="Wang W."/>
            <person name="Li J."/>
            <person name="Wei F."/>
            <person name="Li H."/>
            <person name="Jian M."/>
            <person name="Li J."/>
            <person name="Zhang Z."/>
            <person name="Nielsen R."/>
            <person name="Li D."/>
            <person name="Gu W."/>
            <person name="Yang Z."/>
            <person name="Xuan Z."/>
            <person name="Ryder O.A."/>
            <person name="Leung F.C."/>
            <person name="Zhou Y."/>
            <person name="Cao J."/>
            <person name="Sun X."/>
            <person name="Fu Y."/>
            <person name="Fang X."/>
            <person name="Guo X."/>
            <person name="Wang B."/>
            <person name="Hou R."/>
            <person name="Shen F."/>
            <person name="Mu B."/>
            <person name="Ni P."/>
            <person name="Lin R."/>
            <person name="Qian W."/>
            <person name="Wang G."/>
            <person name="Yu C."/>
            <person name="Nie W."/>
            <person name="Wang J."/>
            <person name="Wu Z."/>
            <person name="Liang H."/>
            <person name="Min J."/>
            <person name="Wu Q."/>
            <person name="Cheng S."/>
            <person name="Ruan J."/>
            <person name="Wang M."/>
            <person name="Shi Z."/>
            <person name="Wen M."/>
            <person name="Liu B."/>
            <person name="Ren X."/>
            <person name="Zheng H."/>
            <person name="Dong D."/>
            <person name="Cook K."/>
            <person name="Shan G."/>
            <person name="Zhang H."/>
            <person name="Kosiol C."/>
            <person name="Xie X."/>
            <person name="Lu Z."/>
            <person name="Zheng H."/>
            <person name="Li Y."/>
            <person name="Steiner C.C."/>
            <person name="Lam T.T."/>
            <person name="Lin S."/>
            <person name="Zhang Q."/>
            <person name="Li G."/>
            <person name="Tian J."/>
            <person name="Gong T."/>
            <person name="Liu H."/>
            <person name="Zhang D."/>
            <person name="Fang L."/>
            <person name="Ye C."/>
            <person name="Zhang J."/>
            <person name="Hu W."/>
            <person name="Xu A."/>
            <person name="Ren Y."/>
            <person name="Zhang G."/>
            <person name="Bruford M.W."/>
            <person name="Li Q."/>
            <person name="Ma L."/>
            <person name="Guo Y."/>
            <person name="An N."/>
            <person name="Hu Y."/>
            <person name="Zheng Y."/>
            <person name="Shi Y."/>
            <person name="Li Z."/>
            <person name="Liu Q."/>
            <person name="Chen Y."/>
            <person name="Zhao J."/>
            <person name="Qu N."/>
            <person name="Zhao S."/>
            <person name="Tian F."/>
            <person name="Wang X."/>
            <person name="Wang H."/>
            <person name="Xu L."/>
            <person name="Liu X."/>
            <person name="Vinar T."/>
            <person name="Wang Y."/>
            <person name="Lam T.W."/>
            <person name="Yiu S.M."/>
            <person name="Liu S."/>
            <person name="Zhang H."/>
            <person name="Li D."/>
            <person name="Huang Y."/>
            <person name="Wang X."/>
            <person name="Yang G."/>
            <person name="Jiang Z."/>
            <person name="Wang J."/>
            <person name="Qin N."/>
            <person name="Li L."/>
            <person name="Li J."/>
            <person name="Bolund L."/>
            <person name="Kristiansen K."/>
            <person name="Wong G.K."/>
            <person name="Olson M."/>
            <person name="Zhang X."/>
            <person name="Li S."/>
            <person name="Yang H."/>
            <person name="Wang J."/>
            <person name="Wang J."/>
        </authorList>
    </citation>
    <scope>NUCLEOTIDE SEQUENCE [LARGE SCALE GENOMIC DNA]</scope>
</reference>
<sequence>MTSTKMLLLLLSMALVALCSAQDISDDIMRYLMRNYWKTAQRNYKSDLKKKMEIREANLETKAVVHQRSLLTRVSREATKAHMAPVAHKDQAHMALVDLKDQVANKDQVAHKHQVAKVIQAARVVQVAQKDQLANKDLVANKDQVVKVVQVAHKDQLANRDQ</sequence>
<feature type="non-terminal residue" evidence="2">
    <location>
        <position position="162"/>
    </location>
</feature>
<name>D2I572_AILME</name>
<dbReference type="AlphaFoldDB" id="D2I572"/>
<feature type="signal peptide" evidence="1">
    <location>
        <begin position="1"/>
        <end position="21"/>
    </location>
</feature>
<dbReference type="EMBL" id="GL194616">
    <property type="protein sequence ID" value="EFB23285.1"/>
    <property type="molecule type" value="Genomic_DNA"/>
</dbReference>
<accession>D2I572</accession>
<evidence type="ECO:0000256" key="1">
    <source>
        <dbReference type="SAM" id="SignalP"/>
    </source>
</evidence>